<evidence type="ECO:0000313" key="1">
    <source>
        <dbReference type="EMBL" id="MFE9229461.1"/>
    </source>
</evidence>
<comment type="caution">
    <text evidence="1">The sequence shown here is derived from an EMBL/GenBank/DDBJ whole genome shotgun (WGS) entry which is preliminary data.</text>
</comment>
<accession>A0ABW6LQ96</accession>
<proteinExistence type="predicted"/>
<dbReference type="EMBL" id="JBIAFP010000025">
    <property type="protein sequence ID" value="MFE9229461.1"/>
    <property type="molecule type" value="Genomic_DNA"/>
</dbReference>
<name>A0ABW6LQ96_9ACTN</name>
<reference evidence="1 2" key="1">
    <citation type="submission" date="2024-10" db="EMBL/GenBank/DDBJ databases">
        <title>The Natural Products Discovery Center: Release of the First 8490 Sequenced Strains for Exploring Actinobacteria Biosynthetic Diversity.</title>
        <authorList>
            <person name="Kalkreuter E."/>
            <person name="Kautsar S.A."/>
            <person name="Yang D."/>
            <person name="Bader C.D."/>
            <person name="Teijaro C.N."/>
            <person name="Fluegel L."/>
            <person name="Davis C.M."/>
            <person name="Simpson J.R."/>
            <person name="Lauterbach L."/>
            <person name="Steele A.D."/>
            <person name="Gui C."/>
            <person name="Meng S."/>
            <person name="Li G."/>
            <person name="Viehrig K."/>
            <person name="Ye F."/>
            <person name="Su P."/>
            <person name="Kiefer A.F."/>
            <person name="Nichols A."/>
            <person name="Cepeda A.J."/>
            <person name="Yan W."/>
            <person name="Fan B."/>
            <person name="Jiang Y."/>
            <person name="Adhikari A."/>
            <person name="Zheng C.-J."/>
            <person name="Schuster L."/>
            <person name="Cowan T.M."/>
            <person name="Smanski M.J."/>
            <person name="Chevrette M.G."/>
            <person name="De Carvalho L.P.S."/>
            <person name="Shen B."/>
        </authorList>
    </citation>
    <scope>NUCLEOTIDE SEQUENCE [LARGE SCALE GENOMIC DNA]</scope>
    <source>
        <strain evidence="1 2">NPDC007066</strain>
    </source>
</reference>
<dbReference type="RefSeq" id="WP_358286139.1">
    <property type="nucleotide sequence ID" value="NZ_JBEYGJ010000025.1"/>
</dbReference>
<keyword evidence="2" id="KW-1185">Reference proteome</keyword>
<sequence length="348" mass="38103">MPDADPLRASRDGDQFHYHWAARQALKLLLPDADLTAIAVEGVSHDDTQGCDGEDVIDIAEYYGAAGLREANRVVYRQLKHSTTQATEEWTVSGLAGTVGGFAEKSRRIRQESPGLEQKVTFELLSNRPVRDSVLPAIGILAAGGESGAYAHAVKFLKKYACLVDHCKDANHHLSAEMDRLCEALAALRRIPIGVLTELCGVPSALVRSFAADLGRPLLADGDTLQFRDEPTETWFRTRYRPTGNSLINFIDRLTPLAAEEPYVAASLPQLLWEAGQVDTLVELAMTDGALPESDDLEQREIAQQRAQFALKATLRVGQEGEAARQFEEVSISMERPMNSSCNLVGSD</sequence>
<gene>
    <name evidence="1" type="ORF">ACFYM3_33660</name>
</gene>
<dbReference type="Proteomes" id="UP001601288">
    <property type="component" value="Unassembled WGS sequence"/>
</dbReference>
<protein>
    <submittedName>
        <fullName evidence="1">Uncharacterized protein</fullName>
    </submittedName>
</protein>
<organism evidence="1 2">
    <name type="scientific">Streptomyces massasporeus</name>
    <dbReference type="NCBI Taxonomy" id="67324"/>
    <lineage>
        <taxon>Bacteria</taxon>
        <taxon>Bacillati</taxon>
        <taxon>Actinomycetota</taxon>
        <taxon>Actinomycetes</taxon>
        <taxon>Kitasatosporales</taxon>
        <taxon>Streptomycetaceae</taxon>
        <taxon>Streptomyces</taxon>
    </lineage>
</organism>
<evidence type="ECO:0000313" key="2">
    <source>
        <dbReference type="Proteomes" id="UP001601288"/>
    </source>
</evidence>